<protein>
    <submittedName>
        <fullName evidence="2">Uncharacterized protein</fullName>
    </submittedName>
</protein>
<dbReference type="PaxDb" id="35128-Thaps21247"/>
<evidence type="ECO:0000313" key="3">
    <source>
        <dbReference type="Proteomes" id="UP000001449"/>
    </source>
</evidence>
<dbReference type="OMA" id="EMWAHNR"/>
<dbReference type="AlphaFoldDB" id="B8BU64"/>
<name>B8BU64_THAPS</name>
<dbReference type="EMBL" id="CM000639">
    <property type="protein sequence ID" value="EED95229.1"/>
    <property type="molecule type" value="Genomic_DNA"/>
</dbReference>
<gene>
    <name evidence="2" type="ORF">THAPSDRAFT_21247</name>
</gene>
<organism evidence="2 3">
    <name type="scientific">Thalassiosira pseudonana</name>
    <name type="common">Marine diatom</name>
    <name type="synonym">Cyclotella nana</name>
    <dbReference type="NCBI Taxonomy" id="35128"/>
    <lineage>
        <taxon>Eukaryota</taxon>
        <taxon>Sar</taxon>
        <taxon>Stramenopiles</taxon>
        <taxon>Ochrophyta</taxon>
        <taxon>Bacillariophyta</taxon>
        <taxon>Coscinodiscophyceae</taxon>
        <taxon>Thalassiosirophycidae</taxon>
        <taxon>Thalassiosirales</taxon>
        <taxon>Thalassiosiraceae</taxon>
        <taxon>Thalassiosira</taxon>
    </lineage>
</organism>
<keyword evidence="3" id="KW-1185">Reference proteome</keyword>
<evidence type="ECO:0000313" key="2">
    <source>
        <dbReference type="EMBL" id="EED95229.1"/>
    </source>
</evidence>
<dbReference type="KEGG" id="tps:THAPSDRAFT_21247"/>
<dbReference type="GeneID" id="7450230"/>
<dbReference type="InParanoid" id="B8BU64"/>
<accession>B8BU64</accession>
<dbReference type="eggNOG" id="ENOG502S296">
    <property type="taxonomic scope" value="Eukaryota"/>
</dbReference>
<proteinExistence type="predicted"/>
<feature type="region of interest" description="Disordered" evidence="1">
    <location>
        <begin position="42"/>
        <end position="70"/>
    </location>
</feature>
<dbReference type="HOGENOM" id="CLU_638591_0_0_1"/>
<dbReference type="Proteomes" id="UP000001449">
    <property type="component" value="Chromosome 2"/>
</dbReference>
<dbReference type="RefSeq" id="XP_002287786.1">
    <property type="nucleotide sequence ID" value="XM_002287750.1"/>
</dbReference>
<reference evidence="2 3" key="1">
    <citation type="journal article" date="2004" name="Science">
        <title>The genome of the diatom Thalassiosira pseudonana: ecology, evolution, and metabolism.</title>
        <authorList>
            <person name="Armbrust E.V."/>
            <person name="Berges J.A."/>
            <person name="Bowler C."/>
            <person name="Green B.R."/>
            <person name="Martinez D."/>
            <person name="Putnam N.H."/>
            <person name="Zhou S."/>
            <person name="Allen A.E."/>
            <person name="Apt K.E."/>
            <person name="Bechner M."/>
            <person name="Brzezinski M.A."/>
            <person name="Chaal B.K."/>
            <person name="Chiovitti A."/>
            <person name="Davis A.K."/>
            <person name="Demarest M.S."/>
            <person name="Detter J.C."/>
            <person name="Glavina T."/>
            <person name="Goodstein D."/>
            <person name="Hadi M.Z."/>
            <person name="Hellsten U."/>
            <person name="Hildebrand M."/>
            <person name="Jenkins B.D."/>
            <person name="Jurka J."/>
            <person name="Kapitonov V.V."/>
            <person name="Kroger N."/>
            <person name="Lau W.W."/>
            <person name="Lane T.W."/>
            <person name="Larimer F.W."/>
            <person name="Lippmeier J.C."/>
            <person name="Lucas S."/>
            <person name="Medina M."/>
            <person name="Montsant A."/>
            <person name="Obornik M."/>
            <person name="Parker M.S."/>
            <person name="Palenik B."/>
            <person name="Pazour G.J."/>
            <person name="Richardson P.M."/>
            <person name="Rynearson T.A."/>
            <person name="Saito M.A."/>
            <person name="Schwartz D.C."/>
            <person name="Thamatrakoln K."/>
            <person name="Valentin K."/>
            <person name="Vardi A."/>
            <person name="Wilkerson F.P."/>
            <person name="Rokhsar D.S."/>
        </authorList>
    </citation>
    <scope>NUCLEOTIDE SEQUENCE [LARGE SCALE GENOMIC DNA]</scope>
    <source>
        <strain evidence="2 3">CCMP1335</strain>
    </source>
</reference>
<evidence type="ECO:0000256" key="1">
    <source>
        <dbReference type="SAM" id="MobiDB-lite"/>
    </source>
</evidence>
<sequence length="430" mass="47951">MTEIDASSLTPLEASIAARRQWLSATSQSDLDEVERLYRWALSSKSTQDDDDDDDDGPTKKKRKRSGNCGLSRSDYIQTGEKLALLLCQSGRSKKAKKGLAAMGFTCRLSRQVLDYPTTEVQSDGSTEEDKPPPCQIIDGFLTTMEVERLQSVFESPTASYWTLHNYAVEPPSPYFSYVIQLSEIDNTDKFGFIGNLIQKVMMCPLLNAKFNKLQKTRYVEMWAHNRPHPSGHQMHFDSGEELVLQPYDEGRGGVRNPIISTILYVTAGDESSDGGTLSETTGGPSLVTNQKLSDSRLATKGWMSHPKSQRLVAFDGRYLHGVVPGKGVRPANKRRVTLMFALWDDVKIRRGLGPGSARPFPMNKSNINNALPQWTSQLVAPLDGDNEEQYSSCVETAPIRLDTVYETLEGKPWKKGMGMPSYDQVFQGF</sequence>
<reference evidence="2 3" key="2">
    <citation type="journal article" date="2008" name="Nature">
        <title>The Phaeodactylum genome reveals the evolutionary history of diatom genomes.</title>
        <authorList>
            <person name="Bowler C."/>
            <person name="Allen A.E."/>
            <person name="Badger J.H."/>
            <person name="Grimwood J."/>
            <person name="Jabbari K."/>
            <person name="Kuo A."/>
            <person name="Maheswari U."/>
            <person name="Martens C."/>
            <person name="Maumus F."/>
            <person name="Otillar R.P."/>
            <person name="Rayko E."/>
            <person name="Salamov A."/>
            <person name="Vandepoele K."/>
            <person name="Beszteri B."/>
            <person name="Gruber A."/>
            <person name="Heijde M."/>
            <person name="Katinka M."/>
            <person name="Mock T."/>
            <person name="Valentin K."/>
            <person name="Verret F."/>
            <person name="Berges J.A."/>
            <person name="Brownlee C."/>
            <person name="Cadoret J.P."/>
            <person name="Chiovitti A."/>
            <person name="Choi C.J."/>
            <person name="Coesel S."/>
            <person name="De Martino A."/>
            <person name="Detter J.C."/>
            <person name="Durkin C."/>
            <person name="Falciatore A."/>
            <person name="Fournet J."/>
            <person name="Haruta M."/>
            <person name="Huysman M.J."/>
            <person name="Jenkins B.D."/>
            <person name="Jiroutova K."/>
            <person name="Jorgensen R.E."/>
            <person name="Joubert Y."/>
            <person name="Kaplan A."/>
            <person name="Kroger N."/>
            <person name="Kroth P.G."/>
            <person name="La Roche J."/>
            <person name="Lindquist E."/>
            <person name="Lommer M."/>
            <person name="Martin-Jezequel V."/>
            <person name="Lopez P.J."/>
            <person name="Lucas S."/>
            <person name="Mangogna M."/>
            <person name="McGinnis K."/>
            <person name="Medlin L.K."/>
            <person name="Montsant A."/>
            <person name="Oudot-Le Secq M.P."/>
            <person name="Napoli C."/>
            <person name="Obornik M."/>
            <person name="Parker M.S."/>
            <person name="Petit J.L."/>
            <person name="Porcel B.M."/>
            <person name="Poulsen N."/>
            <person name="Robison M."/>
            <person name="Rychlewski L."/>
            <person name="Rynearson T.A."/>
            <person name="Schmutz J."/>
            <person name="Shapiro H."/>
            <person name="Siaut M."/>
            <person name="Stanley M."/>
            <person name="Sussman M.R."/>
            <person name="Taylor A.R."/>
            <person name="Vardi A."/>
            <person name="von Dassow P."/>
            <person name="Vyverman W."/>
            <person name="Willis A."/>
            <person name="Wyrwicz L.S."/>
            <person name="Rokhsar D.S."/>
            <person name="Weissenbach J."/>
            <person name="Armbrust E.V."/>
            <person name="Green B.R."/>
            <person name="Van de Peer Y."/>
            <person name="Grigoriev I.V."/>
        </authorList>
    </citation>
    <scope>NUCLEOTIDE SEQUENCE [LARGE SCALE GENOMIC DNA]</scope>
    <source>
        <strain evidence="2 3">CCMP1335</strain>
    </source>
</reference>